<dbReference type="InterPro" id="IPR018713">
    <property type="entry name" value="MPAB/Lcp_cat_dom"/>
</dbReference>
<dbReference type="AlphaFoldDB" id="A0A1H6UHY7"/>
<evidence type="ECO:0000313" key="2">
    <source>
        <dbReference type="EMBL" id="SEI91889.1"/>
    </source>
</evidence>
<dbReference type="PANTHER" id="PTHR36151">
    <property type="entry name" value="BLR2777 PROTEIN"/>
    <property type="match status" value="1"/>
</dbReference>
<keyword evidence="3" id="KW-1185">Reference proteome</keyword>
<dbReference type="eggNOG" id="COG3662">
    <property type="taxonomic scope" value="Bacteria"/>
</dbReference>
<gene>
    <name evidence="2" type="ORF">SAMN05421637_0412</name>
</gene>
<sequence length="291" mass="31317">MTSTAHPVRRVRARAGAALFAKIGGDDGPAIRARVHETPGPRWFPPGAAIRIVHGDAAMYVGGVRALLLQSLHPLAMAGVAGHSGYRSDPWGRLSRTATFLAFTTFGTVEDAEETIARIRGVHARVRGRAADGREYRASDPHLLRWVHLAEADSFLAAHTAHGLRPLDPAQRDEYVAQSAEVGRRLGAEDLPETVAGLQQALAGYRGELAATPEARDAADFLLHEPPVSRAVRLPYAGLASGAVALLPPWARTMLGRERWSTRTLGPLGGEAATRAIRWASRPTRPTRNVD</sequence>
<proteinExistence type="predicted"/>
<organism evidence="2 3">
    <name type="scientific">Demequina mangrovi</name>
    <dbReference type="NCBI Taxonomy" id="1043493"/>
    <lineage>
        <taxon>Bacteria</taxon>
        <taxon>Bacillati</taxon>
        <taxon>Actinomycetota</taxon>
        <taxon>Actinomycetes</taxon>
        <taxon>Micrococcales</taxon>
        <taxon>Demequinaceae</taxon>
        <taxon>Demequina</taxon>
    </lineage>
</organism>
<accession>A0A1H6UHY7</accession>
<dbReference type="EMBL" id="FNZI01000001">
    <property type="protein sequence ID" value="SEI91889.1"/>
    <property type="molecule type" value="Genomic_DNA"/>
</dbReference>
<name>A0A1H6UHY7_9MICO</name>
<dbReference type="Pfam" id="PF09995">
    <property type="entry name" value="MPAB_Lcp_cat"/>
    <property type="match status" value="1"/>
</dbReference>
<dbReference type="Proteomes" id="UP000183315">
    <property type="component" value="Unassembled WGS sequence"/>
</dbReference>
<reference evidence="3" key="1">
    <citation type="submission" date="2016-10" db="EMBL/GenBank/DDBJ databases">
        <authorList>
            <person name="Varghese N."/>
        </authorList>
    </citation>
    <scope>NUCLEOTIDE SEQUENCE [LARGE SCALE GENOMIC DNA]</scope>
    <source>
        <strain evidence="3">DSM 24868</strain>
    </source>
</reference>
<dbReference type="PANTHER" id="PTHR36151:SF3">
    <property type="entry name" value="ER-BOUND OXYGENASE MPAB_MPAB'_RUBBER OXYGENASE CATALYTIC DOMAIN-CONTAINING PROTEIN"/>
    <property type="match status" value="1"/>
</dbReference>
<dbReference type="GO" id="GO:0016491">
    <property type="term" value="F:oxidoreductase activity"/>
    <property type="evidence" value="ECO:0007669"/>
    <property type="project" value="InterPro"/>
</dbReference>
<protein>
    <submittedName>
        <fullName evidence="2">Uncharacterized conserved protein, DUF2236 family</fullName>
    </submittedName>
</protein>
<dbReference type="OrthoDB" id="108890at2"/>
<feature type="domain" description="ER-bound oxygenase mpaB/mpaB'/Rubber oxygenase catalytic" evidence="1">
    <location>
        <begin position="53"/>
        <end position="279"/>
    </location>
</feature>
<evidence type="ECO:0000313" key="3">
    <source>
        <dbReference type="Proteomes" id="UP000183315"/>
    </source>
</evidence>
<dbReference type="STRING" id="1043493.SAMN05421637_0412"/>
<dbReference type="RefSeq" id="WP_042212595.1">
    <property type="nucleotide sequence ID" value="NZ_BBLU01000002.1"/>
</dbReference>
<evidence type="ECO:0000259" key="1">
    <source>
        <dbReference type="Pfam" id="PF09995"/>
    </source>
</evidence>